<dbReference type="EMBL" id="ACZR01000001">
    <property type="protein sequence ID" value="EEX51415.1"/>
    <property type="molecule type" value="Genomic_DNA"/>
</dbReference>
<dbReference type="HOGENOM" id="CLU_2667797_0_0_6"/>
<gene>
    <name evidence="1" type="ORF">HMPREF0621_0219</name>
</gene>
<sequence>MVQLESRERKVNDSKNKIDEIENRIILLGDLFRLYMFLDTVTMPHSDIIEKLEFNIRYLRDFIRENGIDSLFPFK</sequence>
<evidence type="ECO:0000313" key="2">
    <source>
        <dbReference type="Proteomes" id="UP000005519"/>
    </source>
</evidence>
<proteinExistence type="predicted"/>
<dbReference type="AlphaFoldDB" id="C9PMJ5"/>
<keyword evidence="2" id="KW-1185">Reference proteome</keyword>
<dbReference type="RefSeq" id="WP_005765214.1">
    <property type="nucleotide sequence ID" value="NZ_GG704815.1"/>
</dbReference>
<name>C9PMJ5_9PAST</name>
<reference evidence="1 2" key="1">
    <citation type="submission" date="2009-10" db="EMBL/GenBank/DDBJ databases">
        <authorList>
            <person name="Muzny D."/>
            <person name="Qin X."/>
            <person name="Deng J."/>
            <person name="Jiang H."/>
            <person name="Liu Y."/>
            <person name="Qu J."/>
            <person name="Song X.-Z."/>
            <person name="Zhang L."/>
            <person name="Thornton R."/>
            <person name="Coyle M."/>
            <person name="Francisco L."/>
            <person name="Jackson L."/>
            <person name="Javaid M."/>
            <person name="Korchina V."/>
            <person name="Kovar C."/>
            <person name="Mata R."/>
            <person name="Mathew T."/>
            <person name="Ngo R."/>
            <person name="Nguyen L."/>
            <person name="Nguyen N."/>
            <person name="Okwuonu G."/>
            <person name="Ongeri F."/>
            <person name="Pham C."/>
            <person name="Simmons D."/>
            <person name="Wilczek-Boney K."/>
            <person name="Hale W."/>
            <person name="Jakkamsetti A."/>
            <person name="Pham P."/>
            <person name="Ruth R."/>
            <person name="San Lucas F."/>
            <person name="Warren J."/>
            <person name="Zhang J."/>
            <person name="Zhao Z."/>
            <person name="Zhou C."/>
            <person name="Zhu D."/>
            <person name="Lee S."/>
            <person name="Bess C."/>
            <person name="Blankenburg K."/>
            <person name="Forbes L."/>
            <person name="Fu Q."/>
            <person name="Gubbala S."/>
            <person name="Hirani K."/>
            <person name="Jayaseelan J.C."/>
            <person name="Lara F."/>
            <person name="Munidasa M."/>
            <person name="Palculict T."/>
            <person name="Patil S."/>
            <person name="Pu L.-L."/>
            <person name="Saada N."/>
            <person name="Tang L."/>
            <person name="Weissenberger G."/>
            <person name="Zhu Y."/>
            <person name="Hemphill L."/>
            <person name="Shang Y."/>
            <person name="Youmans B."/>
            <person name="Ayvaz T."/>
            <person name="Ross M."/>
            <person name="Santibanez J."/>
            <person name="Aqrawi P."/>
            <person name="Gross S."/>
            <person name="Joshi V."/>
            <person name="Fowler G."/>
            <person name="Nazareth L."/>
            <person name="Reid J."/>
            <person name="Worley K."/>
            <person name="Petrosino J."/>
            <person name="Highlander S."/>
            <person name="Gibbs R."/>
        </authorList>
    </citation>
    <scope>NUCLEOTIDE SEQUENCE [LARGE SCALE GENOMIC DNA]</scope>
    <source>
        <strain evidence="1 2">ATCC 43325</strain>
    </source>
</reference>
<accession>C9PMJ5</accession>
<dbReference type="STRING" id="667128.HMPREF0621_0219"/>
<protein>
    <submittedName>
        <fullName evidence="1">Uncharacterized protein</fullName>
    </submittedName>
</protein>
<dbReference type="Proteomes" id="UP000005519">
    <property type="component" value="Unassembled WGS sequence"/>
</dbReference>
<comment type="caution">
    <text evidence="1">The sequence shown here is derived from an EMBL/GenBank/DDBJ whole genome shotgun (WGS) entry which is preliminary data.</text>
</comment>
<evidence type="ECO:0000313" key="1">
    <source>
        <dbReference type="EMBL" id="EEX51415.1"/>
    </source>
</evidence>
<organism evidence="1 2">
    <name type="scientific">Pasteurella dagmatis ATCC 43325</name>
    <dbReference type="NCBI Taxonomy" id="667128"/>
    <lineage>
        <taxon>Bacteria</taxon>
        <taxon>Pseudomonadati</taxon>
        <taxon>Pseudomonadota</taxon>
        <taxon>Gammaproteobacteria</taxon>
        <taxon>Pasteurellales</taxon>
        <taxon>Pasteurellaceae</taxon>
        <taxon>Pasteurella</taxon>
    </lineage>
</organism>